<accession>A0A066ZYB0</accession>
<organism evidence="1 2">
    <name type="scientific">Hydrogenovibrio marinus</name>
    <dbReference type="NCBI Taxonomy" id="28885"/>
    <lineage>
        <taxon>Bacteria</taxon>
        <taxon>Pseudomonadati</taxon>
        <taxon>Pseudomonadota</taxon>
        <taxon>Gammaproteobacteria</taxon>
        <taxon>Thiotrichales</taxon>
        <taxon>Piscirickettsiaceae</taxon>
        <taxon>Hydrogenovibrio</taxon>
    </lineage>
</organism>
<gene>
    <name evidence="1" type="ORF">EI16_03275</name>
</gene>
<dbReference type="SUPFAM" id="SSF117396">
    <property type="entry name" value="TM1631-like"/>
    <property type="match status" value="1"/>
</dbReference>
<name>A0A066ZYB0_HYDMR</name>
<keyword evidence="2" id="KW-1185">Reference proteome</keyword>
<dbReference type="Gene3D" id="3.20.20.410">
    <property type="entry name" value="Protein of unknown function UPF0759"/>
    <property type="match status" value="1"/>
</dbReference>
<evidence type="ECO:0000313" key="2">
    <source>
        <dbReference type="Proteomes" id="UP000027341"/>
    </source>
</evidence>
<evidence type="ECO:0008006" key="3">
    <source>
        <dbReference type="Google" id="ProtNLM"/>
    </source>
</evidence>
<dbReference type="STRING" id="28885.EI16_03275"/>
<evidence type="ECO:0000313" key="1">
    <source>
        <dbReference type="EMBL" id="KDN95336.1"/>
    </source>
</evidence>
<dbReference type="AlphaFoldDB" id="A0A066ZYB0"/>
<comment type="caution">
    <text evidence="1">The sequence shown here is derived from an EMBL/GenBank/DDBJ whole genome shotgun (WGS) entry which is preliminary data.</text>
</comment>
<dbReference type="RefSeq" id="WP_029909343.1">
    <property type="nucleotide sequence ID" value="NZ_AP020335.1"/>
</dbReference>
<dbReference type="EMBL" id="JMIU01000001">
    <property type="protein sequence ID" value="KDN95336.1"/>
    <property type="molecule type" value="Genomic_DNA"/>
</dbReference>
<sequence length="210" mass="23927">MANEVENLLVGTRGWAHKSWNGGFYPGDMPVEWQLDFYGQHFKAILLPQAEWQGWTKAHIEEFEVLHEPEYFFVVFEVSAFNDGVLPKLEAIKGWLRNKAFGVLGFHLSQAEMNALQSELEPLGYKLTSCASRPQLMGWSLESEFGVLTGEPLYLVRMNDHPMSQLKETVTPFLESLPHDYSGGFIFSIDEDVSTKHVTDLKLLLELLGY</sequence>
<reference evidence="1 2" key="1">
    <citation type="submission" date="2014-04" db="EMBL/GenBank/DDBJ databases">
        <title>Draft genome sequence of Hydrogenovibrio marinus MH-110, a model organism for aerobic H2 metabolism.</title>
        <authorList>
            <person name="Cha H.J."/>
            <person name="Jo B.H."/>
            <person name="Hwang B.H."/>
        </authorList>
    </citation>
    <scope>NUCLEOTIDE SEQUENCE [LARGE SCALE GENOMIC DNA]</scope>
    <source>
        <strain evidence="1 2">MH-110</strain>
    </source>
</reference>
<dbReference type="Proteomes" id="UP000027341">
    <property type="component" value="Unassembled WGS sequence"/>
</dbReference>
<protein>
    <recommendedName>
        <fullName evidence="3">DUF72 domain-containing protein</fullName>
    </recommendedName>
</protein>
<proteinExistence type="predicted"/>
<dbReference type="InterPro" id="IPR036520">
    <property type="entry name" value="UPF0759_sf"/>
</dbReference>